<keyword evidence="2" id="KW-1185">Reference proteome</keyword>
<dbReference type="EMBL" id="FMXR01000008">
    <property type="protein sequence ID" value="SDB15761.1"/>
    <property type="molecule type" value="Genomic_DNA"/>
</dbReference>
<name>A0A1G6B534_EUBOX</name>
<reference evidence="1 2" key="1">
    <citation type="submission" date="2016-10" db="EMBL/GenBank/DDBJ databases">
        <authorList>
            <person name="de Groot N.N."/>
        </authorList>
    </citation>
    <scope>NUCLEOTIDE SEQUENCE [LARGE SCALE GENOMIC DNA]</scope>
    <source>
        <strain evidence="1 2">DSM 3217</strain>
    </source>
</reference>
<dbReference type="AlphaFoldDB" id="A0A1G6B534"/>
<sequence length="235" mass="26914">MYTQSGAIKKVNTASYSDGAKDYSSNMKYTYKKKGKTVTATGKIYVGKSYQGKEVVKSTYYDKSLKHVKKTVRKVYDSSNNLITKYIYTYTKKGVEKSYAYYVEGELLTKESYNFNKKGKRTDGTVTEYDANGTATEYQLKYSYKKGYTYETIMNSDGTVHSKSKYKTDAAGVDVYLYKTDYSYSSDESGNVTYSEVKYTYKNTYYKKGVSKGCLKTTIAYVNGEKKIKTTYKYK</sequence>
<evidence type="ECO:0000313" key="1">
    <source>
        <dbReference type="EMBL" id="SDB15761.1"/>
    </source>
</evidence>
<evidence type="ECO:0000313" key="2">
    <source>
        <dbReference type="Proteomes" id="UP000199228"/>
    </source>
</evidence>
<dbReference type="STRING" id="1732.SAMN02910417_01185"/>
<protein>
    <submittedName>
        <fullName evidence="1">Uncharacterized protein</fullName>
    </submittedName>
</protein>
<organism evidence="1 2">
    <name type="scientific">Eubacterium oxidoreducens</name>
    <dbReference type="NCBI Taxonomy" id="1732"/>
    <lineage>
        <taxon>Bacteria</taxon>
        <taxon>Bacillati</taxon>
        <taxon>Bacillota</taxon>
        <taxon>Clostridia</taxon>
        <taxon>Eubacteriales</taxon>
        <taxon>Eubacteriaceae</taxon>
        <taxon>Eubacterium</taxon>
    </lineage>
</organism>
<dbReference type="Proteomes" id="UP000199228">
    <property type="component" value="Unassembled WGS sequence"/>
</dbReference>
<proteinExistence type="predicted"/>
<accession>A0A1G6B534</accession>
<gene>
    <name evidence="1" type="ORF">SAMN02910417_01185</name>
</gene>